<comment type="caution">
    <text evidence="1">The sequence shown here is derived from an EMBL/GenBank/DDBJ whole genome shotgun (WGS) entry which is preliminary data.</text>
</comment>
<accession>A0ABS7GBD7</accession>
<name>A0ABS7GBD7_9BACT</name>
<protein>
    <submittedName>
        <fullName evidence="1">Uncharacterized protein</fullName>
    </submittedName>
</protein>
<proteinExistence type="predicted"/>
<evidence type="ECO:0000313" key="1">
    <source>
        <dbReference type="EMBL" id="MBW8684986.1"/>
    </source>
</evidence>
<organism evidence="1 2">
    <name type="scientific">Chitinophaga rhizophila</name>
    <dbReference type="NCBI Taxonomy" id="2866212"/>
    <lineage>
        <taxon>Bacteria</taxon>
        <taxon>Pseudomonadati</taxon>
        <taxon>Bacteroidota</taxon>
        <taxon>Chitinophagia</taxon>
        <taxon>Chitinophagales</taxon>
        <taxon>Chitinophagaceae</taxon>
        <taxon>Chitinophaga</taxon>
    </lineage>
</organism>
<dbReference type="Proteomes" id="UP000812961">
    <property type="component" value="Unassembled WGS sequence"/>
</dbReference>
<evidence type="ECO:0000313" key="2">
    <source>
        <dbReference type="Proteomes" id="UP000812961"/>
    </source>
</evidence>
<dbReference type="EMBL" id="JAICCF010000002">
    <property type="protein sequence ID" value="MBW8684986.1"/>
    <property type="molecule type" value="Genomic_DNA"/>
</dbReference>
<dbReference type="RefSeq" id="WP_220250188.1">
    <property type="nucleotide sequence ID" value="NZ_JAICCF010000002.1"/>
</dbReference>
<keyword evidence="2" id="KW-1185">Reference proteome</keyword>
<sequence>MQEDVGSGATMDVLLTMLPAVENNFQENRISSQELMGNHLGKGSAVK</sequence>
<gene>
    <name evidence="1" type="ORF">K1Y79_11650</name>
</gene>
<reference evidence="1 2" key="1">
    <citation type="submission" date="2021-08" db="EMBL/GenBank/DDBJ databases">
        <title>The genome sequence of Chitinophaga sp. B61.</title>
        <authorList>
            <person name="Zhang X."/>
        </authorList>
    </citation>
    <scope>NUCLEOTIDE SEQUENCE [LARGE SCALE GENOMIC DNA]</scope>
    <source>
        <strain evidence="1 2">B61</strain>
    </source>
</reference>